<feature type="binding site" evidence="17">
    <location>
        <position position="105"/>
    </location>
    <ligand>
        <name>NADPH</name>
        <dbReference type="ChEBI" id="CHEBI:57783"/>
    </ligand>
</feature>
<dbReference type="OrthoDB" id="9808167at2"/>
<keyword evidence="22" id="KW-1185">Reference proteome</keyword>
<dbReference type="InterPro" id="IPR019811">
    <property type="entry name" value="HDH_CS"/>
</dbReference>
<sequence length="425" mass="46591">MNKVKIGLMGLGNIGRGVWKIFEFNKLDIEKSTGYSFEISKVLVKDLKKQRELDIPVHLLTTDPLDILNDKDIEIVVELIGGIEPAKDYILKAIRNKKHVVTANKAVIASHGNELIEAAIQEKVYLQFEGSVAGGIPILDSIKDSLTANKIDEIMGIVNGTTNYILSKMTNESTDFFSALKEAQGKGYAEADPTSDVEGYDASYKLSILSSLAFGTQLPVSAIYREGITKITPIDIEYARELGYVIKLLAIGKQKKDCVELRVHPTLIPVSHPLATIQDAFNGIFIRGNAVGDLMYYGKGAGDLPTGSAVVGNIISIIKKKQCSYIPDFKVNNAIEIQSMDSTICEYYVRIMVKDIPGVLGRIATEFGKGNVSLSSVIQKGEGEPQVSLVFVTHLTNELNVQNSLMEILKINEVIEIANVIRVEK</sequence>
<dbReference type="PANTHER" id="PTHR43331">
    <property type="entry name" value="HOMOSERINE DEHYDROGENASE"/>
    <property type="match status" value="1"/>
</dbReference>
<dbReference type="GO" id="GO:0009086">
    <property type="term" value="P:methionine biosynthetic process"/>
    <property type="evidence" value="ECO:0007669"/>
    <property type="project" value="UniProtKB-KW"/>
</dbReference>
<dbReference type="UniPathway" id="UPA00051">
    <property type="reaction ID" value="UER00465"/>
</dbReference>
<dbReference type="SUPFAM" id="SSF55347">
    <property type="entry name" value="Glyceraldehyde-3-phosphate dehydrogenase-like, C-terminal domain"/>
    <property type="match status" value="1"/>
</dbReference>
<dbReference type="Gene3D" id="3.30.360.10">
    <property type="entry name" value="Dihydrodipicolinate Reductase, domain 2"/>
    <property type="match status" value="1"/>
</dbReference>
<evidence type="ECO:0000256" key="7">
    <source>
        <dbReference type="ARBA" id="ARBA00022605"/>
    </source>
</evidence>
<dbReference type="NCBIfam" id="NF004976">
    <property type="entry name" value="PRK06349.1"/>
    <property type="match status" value="1"/>
</dbReference>
<evidence type="ECO:0000256" key="19">
    <source>
        <dbReference type="RuleBase" id="RU004171"/>
    </source>
</evidence>
<dbReference type="Pfam" id="PF01842">
    <property type="entry name" value="ACT"/>
    <property type="match status" value="1"/>
</dbReference>
<evidence type="ECO:0000256" key="17">
    <source>
        <dbReference type="PIRSR" id="PIRSR000098-2"/>
    </source>
</evidence>
<comment type="catalytic activity">
    <reaction evidence="15">
        <text>L-homoserine + NADP(+) = L-aspartate 4-semialdehyde + NADPH + H(+)</text>
        <dbReference type="Rhea" id="RHEA:15761"/>
        <dbReference type="ChEBI" id="CHEBI:15378"/>
        <dbReference type="ChEBI" id="CHEBI:57476"/>
        <dbReference type="ChEBI" id="CHEBI:57783"/>
        <dbReference type="ChEBI" id="CHEBI:58349"/>
        <dbReference type="ChEBI" id="CHEBI:537519"/>
        <dbReference type="EC" id="1.1.1.3"/>
    </reaction>
    <physiologicalReaction direction="right-to-left" evidence="15">
        <dbReference type="Rhea" id="RHEA:15763"/>
    </physiologicalReaction>
</comment>
<dbReference type="RefSeq" id="WP_091545433.1">
    <property type="nucleotide sequence ID" value="NZ_FMUS01000022.1"/>
</dbReference>
<evidence type="ECO:0000259" key="20">
    <source>
        <dbReference type="PROSITE" id="PS51671"/>
    </source>
</evidence>
<accession>A0A1G5JYB8</accession>
<dbReference type="PIRSF" id="PIRSF000098">
    <property type="entry name" value="Homoser_dehydrog"/>
    <property type="match status" value="1"/>
</dbReference>
<keyword evidence="10 17" id="KW-0521">NADP</keyword>
<dbReference type="Gene3D" id="3.30.70.260">
    <property type="match status" value="1"/>
</dbReference>
<feature type="active site" description="Proton donor" evidence="16">
    <location>
        <position position="205"/>
    </location>
</feature>
<dbReference type="GO" id="GO:0004412">
    <property type="term" value="F:homoserine dehydrogenase activity"/>
    <property type="evidence" value="ECO:0007669"/>
    <property type="project" value="UniProtKB-EC"/>
</dbReference>
<evidence type="ECO:0000256" key="14">
    <source>
        <dbReference type="ARBA" id="ARBA00023167"/>
    </source>
</evidence>
<comment type="pathway">
    <text evidence="2 18">Amino-acid biosynthesis; L-threonine biosynthesis; L-threonine from L-aspartate: step 3/5.</text>
</comment>
<dbReference type="GO" id="GO:0046872">
    <property type="term" value="F:metal ion binding"/>
    <property type="evidence" value="ECO:0007669"/>
    <property type="project" value="UniProtKB-KW"/>
</dbReference>
<evidence type="ECO:0000256" key="10">
    <source>
        <dbReference type="ARBA" id="ARBA00022857"/>
    </source>
</evidence>
<dbReference type="InterPro" id="IPR005106">
    <property type="entry name" value="Asp/hSer_DH_NAD-bd"/>
</dbReference>
<dbReference type="STRING" id="1120976.SAMN03080606_03128"/>
<proteinExistence type="inferred from homology"/>
<evidence type="ECO:0000313" key="22">
    <source>
        <dbReference type="Proteomes" id="UP000198636"/>
    </source>
</evidence>
<dbReference type="EMBL" id="FMUS01000022">
    <property type="protein sequence ID" value="SCY93393.1"/>
    <property type="molecule type" value="Genomic_DNA"/>
</dbReference>
<dbReference type="EC" id="1.1.1.3" evidence="5 18"/>
<dbReference type="InterPro" id="IPR045865">
    <property type="entry name" value="ACT-like_dom_sf"/>
</dbReference>
<gene>
    <name evidence="21" type="ORF">SAMN03080606_03128</name>
</gene>
<feature type="domain" description="ACT" evidence="20">
    <location>
        <begin position="348"/>
        <end position="425"/>
    </location>
</feature>
<name>A0A1G5JYB8_9FIRM</name>
<dbReference type="InterPro" id="IPR036291">
    <property type="entry name" value="NAD(P)-bd_dom_sf"/>
</dbReference>
<dbReference type="AlphaFoldDB" id="A0A1G5JYB8"/>
<evidence type="ECO:0000256" key="18">
    <source>
        <dbReference type="RuleBase" id="RU000579"/>
    </source>
</evidence>
<evidence type="ECO:0000256" key="2">
    <source>
        <dbReference type="ARBA" id="ARBA00005056"/>
    </source>
</evidence>
<dbReference type="Pfam" id="PF00742">
    <property type="entry name" value="Homoserine_dh"/>
    <property type="match status" value="1"/>
</dbReference>
<evidence type="ECO:0000256" key="11">
    <source>
        <dbReference type="ARBA" id="ARBA00023002"/>
    </source>
</evidence>
<evidence type="ECO:0000256" key="4">
    <source>
        <dbReference type="ARBA" id="ARBA00006753"/>
    </source>
</evidence>
<evidence type="ECO:0000256" key="3">
    <source>
        <dbReference type="ARBA" id="ARBA00005062"/>
    </source>
</evidence>
<dbReference type="InterPro" id="IPR016204">
    <property type="entry name" value="HDH"/>
</dbReference>
<dbReference type="FunFam" id="3.40.50.720:FF:000062">
    <property type="entry name" value="Homoserine dehydrogenase"/>
    <property type="match status" value="1"/>
</dbReference>
<keyword evidence="9" id="KW-0479">Metal-binding</keyword>
<evidence type="ECO:0000256" key="15">
    <source>
        <dbReference type="ARBA" id="ARBA00048841"/>
    </source>
</evidence>
<dbReference type="PANTHER" id="PTHR43331:SF1">
    <property type="entry name" value="HOMOSERINE DEHYDROGENASE"/>
    <property type="match status" value="1"/>
</dbReference>
<dbReference type="InterPro" id="IPR001342">
    <property type="entry name" value="HDH_cat"/>
</dbReference>
<keyword evidence="8 18" id="KW-0791">Threonine biosynthesis</keyword>
<keyword evidence="12" id="KW-0520">NAD</keyword>
<dbReference type="InterPro" id="IPR002912">
    <property type="entry name" value="ACT_dom"/>
</dbReference>
<dbReference type="Proteomes" id="UP000198636">
    <property type="component" value="Unassembled WGS sequence"/>
</dbReference>
<comment type="pathway">
    <text evidence="3 18">Amino-acid biosynthesis; L-methionine biosynthesis via de novo pathway; L-homoserine from L-aspartate: step 3/3.</text>
</comment>
<dbReference type="UniPathway" id="UPA00050">
    <property type="reaction ID" value="UER00063"/>
</dbReference>
<dbReference type="PROSITE" id="PS01042">
    <property type="entry name" value="HOMOSER_DHGENASE"/>
    <property type="match status" value="1"/>
</dbReference>
<evidence type="ECO:0000256" key="12">
    <source>
        <dbReference type="ARBA" id="ARBA00023027"/>
    </source>
</evidence>
<protein>
    <recommendedName>
        <fullName evidence="6 18">Homoserine dehydrogenase</fullName>
        <ecNumber evidence="5 18">1.1.1.3</ecNumber>
    </recommendedName>
</protein>
<dbReference type="Gene3D" id="3.40.50.720">
    <property type="entry name" value="NAD(P)-binding Rossmann-like Domain"/>
    <property type="match status" value="1"/>
</dbReference>
<feature type="binding site" evidence="17">
    <location>
        <position position="190"/>
    </location>
    <ligand>
        <name>L-homoserine</name>
        <dbReference type="ChEBI" id="CHEBI:57476"/>
    </ligand>
</feature>
<dbReference type="GO" id="GO:0050661">
    <property type="term" value="F:NADP binding"/>
    <property type="evidence" value="ECO:0007669"/>
    <property type="project" value="InterPro"/>
</dbReference>
<dbReference type="FunFam" id="3.30.360.10:FF:000005">
    <property type="entry name" value="Homoserine dehydrogenase"/>
    <property type="match status" value="1"/>
</dbReference>
<comment type="cofactor">
    <cofactor evidence="1">
        <name>a metal cation</name>
        <dbReference type="ChEBI" id="CHEBI:25213"/>
    </cofactor>
</comment>
<evidence type="ECO:0000256" key="1">
    <source>
        <dbReference type="ARBA" id="ARBA00001920"/>
    </source>
</evidence>
<reference evidence="21 22" key="1">
    <citation type="submission" date="2016-10" db="EMBL/GenBank/DDBJ databases">
        <authorList>
            <person name="de Groot N.N."/>
        </authorList>
    </citation>
    <scope>NUCLEOTIDE SEQUENCE [LARGE SCALE GENOMIC DNA]</scope>
    <source>
        <strain evidence="21 22">DSM 18978</strain>
    </source>
</reference>
<dbReference type="SUPFAM" id="SSF55021">
    <property type="entry name" value="ACT-like"/>
    <property type="match status" value="1"/>
</dbReference>
<dbReference type="CDD" id="cd04881">
    <property type="entry name" value="ACT_HSDH-Hom"/>
    <property type="match status" value="1"/>
</dbReference>
<dbReference type="PROSITE" id="PS51671">
    <property type="entry name" value="ACT"/>
    <property type="match status" value="1"/>
</dbReference>
<keyword evidence="13" id="KW-0915">Sodium</keyword>
<evidence type="ECO:0000256" key="16">
    <source>
        <dbReference type="PIRSR" id="PIRSR000098-1"/>
    </source>
</evidence>
<evidence type="ECO:0000256" key="6">
    <source>
        <dbReference type="ARBA" id="ARBA00013376"/>
    </source>
</evidence>
<keyword evidence="11 18" id="KW-0560">Oxidoreductase</keyword>
<organism evidence="21 22">
    <name type="scientific">Alkaliphilus peptidifermentans DSM 18978</name>
    <dbReference type="NCBI Taxonomy" id="1120976"/>
    <lineage>
        <taxon>Bacteria</taxon>
        <taxon>Bacillati</taxon>
        <taxon>Bacillota</taxon>
        <taxon>Clostridia</taxon>
        <taxon>Peptostreptococcales</taxon>
        <taxon>Natronincolaceae</taxon>
        <taxon>Alkaliphilus</taxon>
    </lineage>
</organism>
<evidence type="ECO:0000256" key="13">
    <source>
        <dbReference type="ARBA" id="ARBA00023053"/>
    </source>
</evidence>
<evidence type="ECO:0000256" key="9">
    <source>
        <dbReference type="ARBA" id="ARBA00022723"/>
    </source>
</evidence>
<evidence type="ECO:0000256" key="5">
    <source>
        <dbReference type="ARBA" id="ARBA00013213"/>
    </source>
</evidence>
<evidence type="ECO:0000313" key="21">
    <source>
        <dbReference type="EMBL" id="SCY93393.1"/>
    </source>
</evidence>
<dbReference type="GO" id="GO:0009088">
    <property type="term" value="P:threonine biosynthetic process"/>
    <property type="evidence" value="ECO:0007669"/>
    <property type="project" value="UniProtKB-UniPathway"/>
</dbReference>
<comment type="similarity">
    <text evidence="4 19">Belongs to the homoserine dehydrogenase family.</text>
</comment>
<keyword evidence="14 18" id="KW-0486">Methionine biosynthesis</keyword>
<evidence type="ECO:0000256" key="8">
    <source>
        <dbReference type="ARBA" id="ARBA00022697"/>
    </source>
</evidence>
<keyword evidence="7 18" id="KW-0028">Amino-acid biosynthesis</keyword>
<dbReference type="Pfam" id="PF03447">
    <property type="entry name" value="NAD_binding_3"/>
    <property type="match status" value="1"/>
</dbReference>
<dbReference type="SUPFAM" id="SSF51735">
    <property type="entry name" value="NAD(P)-binding Rossmann-fold domains"/>
    <property type="match status" value="1"/>
</dbReference>